<dbReference type="EMBL" id="JADNYJ010000080">
    <property type="protein sequence ID" value="KAF8889438.1"/>
    <property type="molecule type" value="Genomic_DNA"/>
</dbReference>
<reference evidence="1" key="1">
    <citation type="submission" date="2020-11" db="EMBL/GenBank/DDBJ databases">
        <authorList>
            <consortium name="DOE Joint Genome Institute"/>
            <person name="Ahrendt S."/>
            <person name="Riley R."/>
            <person name="Andreopoulos W."/>
            <person name="LaButti K."/>
            <person name="Pangilinan J."/>
            <person name="Ruiz-duenas F.J."/>
            <person name="Barrasa J.M."/>
            <person name="Sanchez-Garcia M."/>
            <person name="Camarero S."/>
            <person name="Miyauchi S."/>
            <person name="Serrano A."/>
            <person name="Linde D."/>
            <person name="Babiker R."/>
            <person name="Drula E."/>
            <person name="Ayuso-Fernandez I."/>
            <person name="Pacheco R."/>
            <person name="Padilla G."/>
            <person name="Ferreira P."/>
            <person name="Barriuso J."/>
            <person name="Kellner H."/>
            <person name="Castanera R."/>
            <person name="Alfaro M."/>
            <person name="Ramirez L."/>
            <person name="Pisabarro A.G."/>
            <person name="Kuo A."/>
            <person name="Tritt A."/>
            <person name="Lipzen A."/>
            <person name="He G."/>
            <person name="Yan M."/>
            <person name="Ng V."/>
            <person name="Cullen D."/>
            <person name="Martin F."/>
            <person name="Rosso M.-N."/>
            <person name="Henrissat B."/>
            <person name="Hibbett D."/>
            <person name="Martinez A.T."/>
            <person name="Grigoriev I.V."/>
        </authorList>
    </citation>
    <scope>NUCLEOTIDE SEQUENCE</scope>
    <source>
        <strain evidence="1">AH 44721</strain>
    </source>
</reference>
<comment type="caution">
    <text evidence="1">The sequence shown here is derived from an EMBL/GenBank/DDBJ whole genome shotgun (WGS) entry which is preliminary data.</text>
</comment>
<gene>
    <name evidence="1" type="ORF">CPB84DRAFT_1849385</name>
</gene>
<accession>A0A9P5TKN2</accession>
<evidence type="ECO:0000313" key="1">
    <source>
        <dbReference type="EMBL" id="KAF8889438.1"/>
    </source>
</evidence>
<evidence type="ECO:0000313" key="2">
    <source>
        <dbReference type="Proteomes" id="UP000724874"/>
    </source>
</evidence>
<name>A0A9P5TKN2_GYMJU</name>
<protein>
    <submittedName>
        <fullName evidence="1">Uncharacterized protein</fullName>
    </submittedName>
</protein>
<sequence>MLGRNSHFVPSRDYWRLPNFLAFEDAKKAAKYVKGTTLTHAGFPDINVAIREWTTTLLGRGPKLPFLDPLVDPVTEFCHPFTFTLSLAIAASEKNPTARARLDFTCVVAKTVTMSWLSQLPMSSALPLKAYEDATIAIMSRIGTLHEIYGSLQNKIRRLSRFQGSQGSGGGDVEVVATLLLEAEKEAKKTKRDIESLDRMHTNVTKRMTSLKLQ</sequence>
<dbReference type="AlphaFoldDB" id="A0A9P5TKN2"/>
<dbReference type="Proteomes" id="UP000724874">
    <property type="component" value="Unassembled WGS sequence"/>
</dbReference>
<keyword evidence="2" id="KW-1185">Reference proteome</keyword>
<organism evidence="1 2">
    <name type="scientific">Gymnopilus junonius</name>
    <name type="common">Spectacular rustgill mushroom</name>
    <name type="synonym">Gymnopilus spectabilis subsp. junonius</name>
    <dbReference type="NCBI Taxonomy" id="109634"/>
    <lineage>
        <taxon>Eukaryota</taxon>
        <taxon>Fungi</taxon>
        <taxon>Dikarya</taxon>
        <taxon>Basidiomycota</taxon>
        <taxon>Agaricomycotina</taxon>
        <taxon>Agaricomycetes</taxon>
        <taxon>Agaricomycetidae</taxon>
        <taxon>Agaricales</taxon>
        <taxon>Agaricineae</taxon>
        <taxon>Hymenogastraceae</taxon>
        <taxon>Gymnopilus</taxon>
    </lineage>
</organism>
<dbReference type="OrthoDB" id="5424209at2759"/>
<proteinExistence type="predicted"/>